<dbReference type="EMBL" id="CP025704">
    <property type="protein sequence ID" value="AUN97290.1"/>
    <property type="molecule type" value="Genomic_DNA"/>
</dbReference>
<dbReference type="Proteomes" id="UP000235584">
    <property type="component" value="Chromosome"/>
</dbReference>
<dbReference type="KEGG" id="bsto:C0V70_04020"/>
<dbReference type="PANTHER" id="PTHR12277:SF81">
    <property type="entry name" value="PROTEIN ABHD13"/>
    <property type="match status" value="1"/>
</dbReference>
<accession>A0A2K9NP39</accession>
<protein>
    <recommendedName>
        <fullName evidence="1">Serine aminopeptidase S33 domain-containing protein</fullName>
    </recommendedName>
</protein>
<reference evidence="2 3" key="1">
    <citation type="submission" date="2018-01" db="EMBL/GenBank/DDBJ databases">
        <title>Complete genome sequence of Bacteriovorax stolpii DSM12778.</title>
        <authorList>
            <person name="Tang B."/>
            <person name="Chang J."/>
        </authorList>
    </citation>
    <scope>NUCLEOTIDE SEQUENCE [LARGE SCALE GENOMIC DNA]</scope>
    <source>
        <strain evidence="2 3">DSM 12778</strain>
    </source>
</reference>
<proteinExistence type="predicted"/>
<dbReference type="Pfam" id="PF12146">
    <property type="entry name" value="Hydrolase_4"/>
    <property type="match status" value="1"/>
</dbReference>
<keyword evidence="3" id="KW-1185">Reference proteome</keyword>
<dbReference type="PANTHER" id="PTHR12277">
    <property type="entry name" value="ALPHA/BETA HYDROLASE DOMAIN-CONTAINING PROTEIN"/>
    <property type="match status" value="1"/>
</dbReference>
<gene>
    <name evidence="2" type="ORF">C0V70_04020</name>
</gene>
<dbReference type="PROSITE" id="PS51257">
    <property type="entry name" value="PROKAR_LIPOPROTEIN"/>
    <property type="match status" value="1"/>
</dbReference>
<evidence type="ECO:0000259" key="1">
    <source>
        <dbReference type="Pfam" id="PF12146"/>
    </source>
</evidence>
<dbReference type="AlphaFoldDB" id="A0A2K9NP39"/>
<sequence>MGTISKIILMCLLLTSCSAIIYQPDNYLYATPEQFKVKFEAFTIPSIDGTKLSAWRMFSKNKNPKNLVLYFHGNAQNLTSHFANSVWMMDYDYDSIIFDYRGYGLSEGKPEPKGVAEDGLAFLNYAYEQYKKGGFKRFIVYGQSLGGAILLKSLEDFKHRDEIALLVLDSTFLSPREVAREKTFWPLSLIITNSYTADPKLTHLTMPVLSIHSTEDFVIAYKLGQQLYNRITTSPKKDFWTFSIRGHGDFFYVENKKYQQEFLKYVEALP</sequence>
<feature type="domain" description="Serine aminopeptidase S33" evidence="1">
    <location>
        <begin position="63"/>
        <end position="177"/>
    </location>
</feature>
<dbReference type="InterPro" id="IPR022742">
    <property type="entry name" value="Hydrolase_4"/>
</dbReference>
<dbReference type="Gene3D" id="3.40.50.1820">
    <property type="entry name" value="alpha/beta hydrolase"/>
    <property type="match status" value="1"/>
</dbReference>
<organism evidence="2 3">
    <name type="scientific">Bacteriovorax stolpii</name>
    <name type="common">Bdellovibrio stolpii</name>
    <dbReference type="NCBI Taxonomy" id="960"/>
    <lineage>
        <taxon>Bacteria</taxon>
        <taxon>Pseudomonadati</taxon>
        <taxon>Bdellovibrionota</taxon>
        <taxon>Bacteriovoracia</taxon>
        <taxon>Bacteriovoracales</taxon>
        <taxon>Bacteriovoracaceae</taxon>
        <taxon>Bacteriovorax</taxon>
    </lineage>
</organism>
<dbReference type="InterPro" id="IPR029058">
    <property type="entry name" value="AB_hydrolase_fold"/>
</dbReference>
<name>A0A2K9NP39_BACTC</name>
<evidence type="ECO:0000313" key="2">
    <source>
        <dbReference type="EMBL" id="AUN97290.1"/>
    </source>
</evidence>
<dbReference type="OrthoDB" id="5291804at2"/>
<evidence type="ECO:0000313" key="3">
    <source>
        <dbReference type="Proteomes" id="UP000235584"/>
    </source>
</evidence>
<dbReference type="SUPFAM" id="SSF53474">
    <property type="entry name" value="alpha/beta-Hydrolases"/>
    <property type="match status" value="1"/>
</dbReference>
<dbReference type="RefSeq" id="WP_102242585.1">
    <property type="nucleotide sequence ID" value="NZ_CP025704.1"/>
</dbReference>